<name>A0ABY6B3P6_9BURK</name>
<keyword evidence="1" id="KW-0175">Coiled coil</keyword>
<reference evidence="4" key="1">
    <citation type="submission" date="2022-10" db="EMBL/GenBank/DDBJ databases">
        <title>Characterization and whole genome sequencing of a new Roseateles species, isolated from fresh water.</title>
        <authorList>
            <person name="Guliayeva D.Y."/>
            <person name="Akhremchuk A.E."/>
            <person name="Sikolenko M.A."/>
            <person name="Valentovich L.N."/>
            <person name="Sidarenka A.V."/>
        </authorList>
    </citation>
    <scope>NUCLEOTIDE SEQUENCE</scope>
    <source>
        <strain evidence="4">BIM B-1768</strain>
    </source>
</reference>
<feature type="coiled-coil region" evidence="1">
    <location>
        <begin position="20"/>
        <end position="47"/>
    </location>
</feature>
<dbReference type="PROSITE" id="PS50802">
    <property type="entry name" value="OTU"/>
    <property type="match status" value="1"/>
</dbReference>
<evidence type="ECO:0000313" key="4">
    <source>
        <dbReference type="EMBL" id="UXH79998.1"/>
    </source>
</evidence>
<keyword evidence="5" id="KW-1185">Reference proteome</keyword>
<feature type="domain" description="OTU" evidence="3">
    <location>
        <begin position="282"/>
        <end position="361"/>
    </location>
</feature>
<gene>
    <name evidence="4" type="ORF">N4261_09000</name>
</gene>
<organism evidence="4 5">
    <name type="scientific">Roseateles amylovorans</name>
    <dbReference type="NCBI Taxonomy" id="2978473"/>
    <lineage>
        <taxon>Bacteria</taxon>
        <taxon>Pseudomonadati</taxon>
        <taxon>Pseudomonadota</taxon>
        <taxon>Betaproteobacteria</taxon>
        <taxon>Burkholderiales</taxon>
        <taxon>Sphaerotilaceae</taxon>
        <taxon>Roseateles</taxon>
    </lineage>
</organism>
<evidence type="ECO:0000259" key="3">
    <source>
        <dbReference type="PROSITE" id="PS50802"/>
    </source>
</evidence>
<sequence length="361" mass="39438">MPNPITSLFSQGTHVHLGASGQTIRLNNQEQRELERLERKVSTITQALIDTALLAHPQLKGMDSLPRLAMEALTQDFLGWFLSVDPDQMADDHEMQHMPTILPELADILRQLSPGEARLIRDGLCQGNQLWGMVCKLSPSPALDPHAKVRTPAYDAMRSRYLCWVNAVNRELQATADSSTGSTSTGTTAAARPTPARRTLDPLLLEAAREIRMPHQWGGLGGDIAPHVLPYLKGWPAGRGLEIQNQDGFAPSLFSNGKASGKPPVTLCLDDVTGHYCAVVNGRKVPTPFNGDCLYRAVLVALDPADRQALMQSIGADDRDTFSDDTFLKLREATARQLESGASRFTPTLQLIQIVGQPAPR</sequence>
<dbReference type="RefSeq" id="WP_261759816.1">
    <property type="nucleotide sequence ID" value="NZ_CP104562.2"/>
</dbReference>
<dbReference type="InterPro" id="IPR003323">
    <property type="entry name" value="OTU_dom"/>
</dbReference>
<protein>
    <recommendedName>
        <fullName evidence="3">OTU domain-containing protein</fullName>
    </recommendedName>
</protein>
<evidence type="ECO:0000313" key="5">
    <source>
        <dbReference type="Proteomes" id="UP001064933"/>
    </source>
</evidence>
<dbReference type="EMBL" id="CP104562">
    <property type="protein sequence ID" value="UXH79998.1"/>
    <property type="molecule type" value="Genomic_DNA"/>
</dbReference>
<accession>A0ABY6B3P6</accession>
<dbReference type="Proteomes" id="UP001064933">
    <property type="component" value="Chromosome"/>
</dbReference>
<evidence type="ECO:0000256" key="1">
    <source>
        <dbReference type="SAM" id="Coils"/>
    </source>
</evidence>
<proteinExistence type="predicted"/>
<evidence type="ECO:0000256" key="2">
    <source>
        <dbReference type="SAM" id="MobiDB-lite"/>
    </source>
</evidence>
<feature type="region of interest" description="Disordered" evidence="2">
    <location>
        <begin position="175"/>
        <end position="196"/>
    </location>
</feature>